<gene>
    <name evidence="1" type="ORF">SAMN05444388_110130</name>
</gene>
<sequence>MKKYVLIILSKNPIFDIYDTYQYDREENTSRQKYKTFP</sequence>
<protein>
    <submittedName>
        <fullName evidence="1">Uncharacterized protein</fullName>
    </submittedName>
</protein>
<evidence type="ECO:0000313" key="2">
    <source>
        <dbReference type="Proteomes" id="UP000184112"/>
    </source>
</evidence>
<accession>A0A1M6TPN4</accession>
<organism evidence="1 2">
    <name type="scientific">Flavobacterium johnsoniae</name>
    <name type="common">Cytophaga johnsonae</name>
    <dbReference type="NCBI Taxonomy" id="986"/>
    <lineage>
        <taxon>Bacteria</taxon>
        <taxon>Pseudomonadati</taxon>
        <taxon>Bacteroidota</taxon>
        <taxon>Flavobacteriia</taxon>
        <taxon>Flavobacteriales</taxon>
        <taxon>Flavobacteriaceae</taxon>
        <taxon>Flavobacterium</taxon>
    </lineage>
</organism>
<dbReference type="AlphaFoldDB" id="A0A1M6TPN4"/>
<dbReference type="EMBL" id="FQWH01000010">
    <property type="protein sequence ID" value="SHH41850.1"/>
    <property type="molecule type" value="Genomic_DNA"/>
</dbReference>
<reference evidence="1 2" key="1">
    <citation type="submission" date="2016-11" db="EMBL/GenBank/DDBJ databases">
        <authorList>
            <person name="Jaros S."/>
            <person name="Januszkiewicz K."/>
            <person name="Wedrychowicz H."/>
        </authorList>
    </citation>
    <scope>NUCLEOTIDE SEQUENCE [LARGE SCALE GENOMIC DNA]</scope>
    <source>
        <strain evidence="1 2">DSM 6792</strain>
    </source>
</reference>
<proteinExistence type="predicted"/>
<dbReference type="Proteomes" id="UP000184112">
    <property type="component" value="Unassembled WGS sequence"/>
</dbReference>
<name>A0A1M6TPN4_FLAJO</name>
<evidence type="ECO:0000313" key="1">
    <source>
        <dbReference type="EMBL" id="SHH41850.1"/>
    </source>
</evidence>